<dbReference type="GO" id="GO:0051539">
    <property type="term" value="F:4 iron, 4 sulfur cluster binding"/>
    <property type="evidence" value="ECO:0007669"/>
    <property type="project" value="UniProtKB-KW"/>
</dbReference>
<dbReference type="SFLD" id="SFLDG01067">
    <property type="entry name" value="SPASM/twitch_domain_containing"/>
    <property type="match status" value="1"/>
</dbReference>
<dbReference type="InterPro" id="IPR000385">
    <property type="entry name" value="MoaA_NifB_PqqE_Fe-S-bd_CS"/>
</dbReference>
<comment type="cofactor">
    <cofactor evidence="1">
        <name>[4Fe-4S] cluster</name>
        <dbReference type="ChEBI" id="CHEBI:49883"/>
    </cofactor>
</comment>
<dbReference type="InterPro" id="IPR050377">
    <property type="entry name" value="Radical_SAM_PqqE_MftC-like"/>
</dbReference>
<evidence type="ECO:0000313" key="8">
    <source>
        <dbReference type="EMBL" id="GIM93616.1"/>
    </source>
</evidence>
<dbReference type="SUPFAM" id="SSF102114">
    <property type="entry name" value="Radical SAM enzymes"/>
    <property type="match status" value="1"/>
</dbReference>
<dbReference type="EMBL" id="BOQN01000068">
    <property type="protein sequence ID" value="GIM93616.1"/>
    <property type="molecule type" value="Genomic_DNA"/>
</dbReference>
<dbReference type="CDD" id="cd21109">
    <property type="entry name" value="SPASM"/>
    <property type="match status" value="1"/>
</dbReference>
<reference evidence="8 9" key="1">
    <citation type="submission" date="2021-03" db="EMBL/GenBank/DDBJ databases">
        <title>Whole genome shotgun sequence of Actinoplanes toevensis NBRC 105298.</title>
        <authorList>
            <person name="Komaki H."/>
            <person name="Tamura T."/>
        </authorList>
    </citation>
    <scope>NUCLEOTIDE SEQUENCE [LARGE SCALE GENOMIC DNA]</scope>
    <source>
        <strain evidence="8 9">NBRC 105298</strain>
    </source>
</reference>
<evidence type="ECO:0000256" key="6">
    <source>
        <dbReference type="ARBA" id="ARBA00023014"/>
    </source>
</evidence>
<dbReference type="SMART" id="SM00729">
    <property type="entry name" value="Elp3"/>
    <property type="match status" value="1"/>
</dbReference>
<dbReference type="Proteomes" id="UP000677082">
    <property type="component" value="Unassembled WGS sequence"/>
</dbReference>
<accession>A0A919TEY4</accession>
<protein>
    <recommendedName>
        <fullName evidence="7">Radical SAM core domain-containing protein</fullName>
    </recommendedName>
</protein>
<sequence>MRPAMMPVPVDLDGPALPPHLQVEITSACNLRCTMCLVRYRPPVNKLAGAMPLELFQRLIGELPDLRRLTLQGLGEPLLSPYLLDMIRTAVDRRVTVGFNSNATLLNRRRAEELVDSGVDWLHVSLDGATAATYENIRDGAHFGTVTENLAGLVAAKRQAGSTTPWIRVVFVAMRDNVAELPGLVRLLAEIGVDELHVQNLSHSFSDTDPAGRYAGIRAFTADQALWTGADLDNAAAAFAAATSAAAETSLHLRLPGLMTAEAGPLDGRGCSWPWDAVYVTSAGVVQPCCMVMGDDRATLGQLGEQSFPDIWYGPAYREFRRRLMSDDPPEVCRGCSLYRGTF</sequence>
<gene>
    <name evidence="8" type="ORF">Ato02nite_054090</name>
</gene>
<evidence type="ECO:0000256" key="3">
    <source>
        <dbReference type="ARBA" id="ARBA00022691"/>
    </source>
</evidence>
<dbReference type="Gene3D" id="3.20.20.70">
    <property type="entry name" value="Aldolase class I"/>
    <property type="match status" value="1"/>
</dbReference>
<keyword evidence="6" id="KW-0411">Iron-sulfur</keyword>
<comment type="caution">
    <text evidence="8">The sequence shown here is derived from an EMBL/GenBank/DDBJ whole genome shotgun (WGS) entry which is preliminary data.</text>
</comment>
<keyword evidence="5" id="KW-0408">Iron</keyword>
<keyword evidence="2" id="KW-0004">4Fe-4S</keyword>
<keyword evidence="3" id="KW-0949">S-adenosyl-L-methionine</keyword>
<feature type="domain" description="Radical SAM core" evidence="7">
    <location>
        <begin position="15"/>
        <end position="231"/>
    </location>
</feature>
<evidence type="ECO:0000256" key="5">
    <source>
        <dbReference type="ARBA" id="ARBA00023004"/>
    </source>
</evidence>
<dbReference type="InterPro" id="IPR034391">
    <property type="entry name" value="AdoMet-like_SPASM_containing"/>
</dbReference>
<organism evidence="8 9">
    <name type="scientific">Paractinoplanes toevensis</name>
    <dbReference type="NCBI Taxonomy" id="571911"/>
    <lineage>
        <taxon>Bacteria</taxon>
        <taxon>Bacillati</taxon>
        <taxon>Actinomycetota</taxon>
        <taxon>Actinomycetes</taxon>
        <taxon>Micromonosporales</taxon>
        <taxon>Micromonosporaceae</taxon>
        <taxon>Paractinoplanes</taxon>
    </lineage>
</organism>
<dbReference type="InterPro" id="IPR006638">
    <property type="entry name" value="Elp3/MiaA/NifB-like_rSAM"/>
</dbReference>
<evidence type="ECO:0000256" key="4">
    <source>
        <dbReference type="ARBA" id="ARBA00022723"/>
    </source>
</evidence>
<evidence type="ECO:0000313" key="9">
    <source>
        <dbReference type="Proteomes" id="UP000677082"/>
    </source>
</evidence>
<dbReference type="PROSITE" id="PS01305">
    <property type="entry name" value="MOAA_NIFB_PQQE"/>
    <property type="match status" value="1"/>
</dbReference>
<dbReference type="InterPro" id="IPR007197">
    <property type="entry name" value="rSAM"/>
</dbReference>
<dbReference type="PROSITE" id="PS51918">
    <property type="entry name" value="RADICAL_SAM"/>
    <property type="match status" value="1"/>
</dbReference>
<dbReference type="GO" id="GO:0003824">
    <property type="term" value="F:catalytic activity"/>
    <property type="evidence" value="ECO:0007669"/>
    <property type="project" value="InterPro"/>
</dbReference>
<dbReference type="InterPro" id="IPR013785">
    <property type="entry name" value="Aldolase_TIM"/>
</dbReference>
<name>A0A919TEY4_9ACTN</name>
<proteinExistence type="predicted"/>
<dbReference type="PANTHER" id="PTHR11228:SF34">
    <property type="entry name" value="TUNGSTEN-CONTAINING ALDEHYDE FERREDOXIN OXIDOREDUCTASE COFACTOR MODIFYING PROTEIN"/>
    <property type="match status" value="1"/>
</dbReference>
<dbReference type="CDD" id="cd01335">
    <property type="entry name" value="Radical_SAM"/>
    <property type="match status" value="1"/>
</dbReference>
<evidence type="ECO:0000256" key="1">
    <source>
        <dbReference type="ARBA" id="ARBA00001966"/>
    </source>
</evidence>
<dbReference type="SFLD" id="SFLDG01387">
    <property type="entry name" value="BtrN-like_SPASM_domain_contain"/>
    <property type="match status" value="1"/>
</dbReference>
<evidence type="ECO:0000259" key="7">
    <source>
        <dbReference type="PROSITE" id="PS51918"/>
    </source>
</evidence>
<keyword evidence="4" id="KW-0479">Metal-binding</keyword>
<dbReference type="InterPro" id="IPR023885">
    <property type="entry name" value="4Fe4S-binding_SPASM_dom"/>
</dbReference>
<dbReference type="Pfam" id="PF13186">
    <property type="entry name" value="SPASM"/>
    <property type="match status" value="1"/>
</dbReference>
<keyword evidence="9" id="KW-1185">Reference proteome</keyword>
<evidence type="ECO:0000256" key="2">
    <source>
        <dbReference type="ARBA" id="ARBA00022485"/>
    </source>
</evidence>
<dbReference type="SFLD" id="SFLDS00029">
    <property type="entry name" value="Radical_SAM"/>
    <property type="match status" value="1"/>
</dbReference>
<dbReference type="GO" id="GO:0032324">
    <property type="term" value="P:molybdopterin cofactor biosynthetic process"/>
    <property type="evidence" value="ECO:0007669"/>
    <property type="project" value="UniProtKB-ARBA"/>
</dbReference>
<dbReference type="AlphaFoldDB" id="A0A919TEY4"/>
<dbReference type="PANTHER" id="PTHR11228">
    <property type="entry name" value="RADICAL SAM DOMAIN PROTEIN"/>
    <property type="match status" value="1"/>
</dbReference>
<dbReference type="InterPro" id="IPR058240">
    <property type="entry name" value="rSAM_sf"/>
</dbReference>
<dbReference type="Pfam" id="PF04055">
    <property type="entry name" value="Radical_SAM"/>
    <property type="match status" value="1"/>
</dbReference>
<dbReference type="GO" id="GO:0046872">
    <property type="term" value="F:metal ion binding"/>
    <property type="evidence" value="ECO:0007669"/>
    <property type="project" value="UniProtKB-KW"/>
</dbReference>